<dbReference type="InterPro" id="IPR010989">
    <property type="entry name" value="SNARE"/>
</dbReference>
<dbReference type="InterPro" id="IPR045242">
    <property type="entry name" value="Syntaxin"/>
</dbReference>
<keyword evidence="4 10" id="KW-0812">Transmembrane</keyword>
<evidence type="ECO:0000256" key="4">
    <source>
        <dbReference type="ARBA" id="ARBA00022692"/>
    </source>
</evidence>
<organism evidence="13">
    <name type="scientific">Lygus hesperus</name>
    <name type="common">Western plant bug</name>
    <dbReference type="NCBI Taxonomy" id="30085"/>
    <lineage>
        <taxon>Eukaryota</taxon>
        <taxon>Metazoa</taxon>
        <taxon>Ecdysozoa</taxon>
        <taxon>Arthropoda</taxon>
        <taxon>Hexapoda</taxon>
        <taxon>Insecta</taxon>
        <taxon>Pterygota</taxon>
        <taxon>Neoptera</taxon>
        <taxon>Paraneoptera</taxon>
        <taxon>Hemiptera</taxon>
        <taxon>Heteroptera</taxon>
        <taxon>Panheteroptera</taxon>
        <taxon>Cimicomorpha</taxon>
        <taxon>Miridae</taxon>
        <taxon>Mirini</taxon>
        <taxon>Lygus</taxon>
    </lineage>
</organism>
<dbReference type="GO" id="GO:0000139">
    <property type="term" value="C:Golgi membrane"/>
    <property type="evidence" value="ECO:0007669"/>
    <property type="project" value="UniProtKB-SubCell"/>
</dbReference>
<evidence type="ECO:0000256" key="7">
    <source>
        <dbReference type="ARBA" id="ARBA00023034"/>
    </source>
</evidence>
<proteinExistence type="inferred from homology"/>
<evidence type="ECO:0000256" key="1">
    <source>
        <dbReference type="ARBA" id="ARBA00004409"/>
    </source>
</evidence>
<keyword evidence="9 10" id="KW-0472">Membrane</keyword>
<dbReference type="GO" id="GO:0006886">
    <property type="term" value="P:intracellular protein transport"/>
    <property type="evidence" value="ECO:0007669"/>
    <property type="project" value="InterPro"/>
</dbReference>
<evidence type="ECO:0000256" key="3">
    <source>
        <dbReference type="ARBA" id="ARBA00022448"/>
    </source>
</evidence>
<dbReference type="GO" id="GO:0031201">
    <property type="term" value="C:SNARE complex"/>
    <property type="evidence" value="ECO:0007669"/>
    <property type="project" value="TreeGrafter"/>
</dbReference>
<accession>A0A0A9YXS5</accession>
<dbReference type="Gene3D" id="1.20.58.70">
    <property type="match status" value="1"/>
</dbReference>
<evidence type="ECO:0000313" key="13">
    <source>
        <dbReference type="EMBL" id="JAG36421.1"/>
    </source>
</evidence>
<dbReference type="CDD" id="cd15845">
    <property type="entry name" value="SNARE_syntaxin16"/>
    <property type="match status" value="1"/>
</dbReference>
<reference evidence="13" key="2">
    <citation type="submission" date="2014-07" db="EMBL/GenBank/DDBJ databases">
        <authorList>
            <person name="Hull J."/>
        </authorList>
    </citation>
    <scope>NUCLEOTIDE SEQUENCE</scope>
</reference>
<evidence type="ECO:0000313" key="12">
    <source>
        <dbReference type="EMBL" id="JAG36414.1"/>
    </source>
</evidence>
<dbReference type="EMBL" id="GDHC01021325">
    <property type="protein sequence ID" value="JAP97303.1"/>
    <property type="molecule type" value="Transcribed_RNA"/>
</dbReference>
<dbReference type="PROSITE" id="PS50192">
    <property type="entry name" value="T_SNARE"/>
    <property type="match status" value="1"/>
</dbReference>
<keyword evidence="5" id="KW-0653">Protein transport</keyword>
<dbReference type="EMBL" id="GBHO01007183">
    <property type="protein sequence ID" value="JAG36421.1"/>
    <property type="molecule type" value="Transcribed_RNA"/>
</dbReference>
<dbReference type="GO" id="GO:0006906">
    <property type="term" value="P:vesicle fusion"/>
    <property type="evidence" value="ECO:0007669"/>
    <property type="project" value="TreeGrafter"/>
</dbReference>
<keyword evidence="3" id="KW-0813">Transport</keyword>
<reference evidence="14" key="3">
    <citation type="journal article" date="2016" name="Gigascience">
        <title>De novo construction of an expanded transcriptome assembly for the western tarnished plant bug, Lygus hesperus.</title>
        <authorList>
            <person name="Tassone E.E."/>
            <person name="Geib S.M."/>
            <person name="Hall B."/>
            <person name="Fabrick J.A."/>
            <person name="Brent C.S."/>
            <person name="Hull J.J."/>
        </authorList>
    </citation>
    <scope>NUCLEOTIDE SEQUENCE</scope>
</reference>
<evidence type="ECO:0000256" key="10">
    <source>
        <dbReference type="SAM" id="Phobius"/>
    </source>
</evidence>
<feature type="transmembrane region" description="Helical" evidence="10">
    <location>
        <begin position="226"/>
        <end position="247"/>
    </location>
</feature>
<feature type="domain" description="T-SNARE coiled-coil homology" evidence="11">
    <location>
        <begin position="156"/>
        <end position="218"/>
    </location>
</feature>
<sequence>MNTIEESIQQLEGLHQKRLRVSFEGLESHLEQKIENLSARINECINRVSMKIKEIAIVDTDNLTEADKNIRKGMMQSIGIQLHDIVLRFRSLQRNFVIQIKAQDLVGTQNLTLPSSNSPPPATADSTLVLDSQYALEDAFDIGLTQEQEAQIRDLEEYADAKEKEIIHLVQSINELSSMFQELNVLVIEQGTILDRIDYNVMSTLERVQKGTVELQHADRHSKHTITMRAILVLVCVIMCELLILVFKHRR</sequence>
<keyword evidence="7" id="KW-0333">Golgi apparatus</keyword>
<comment type="similarity">
    <text evidence="2">Belongs to the syntaxin family.</text>
</comment>
<dbReference type="PANTHER" id="PTHR19957:SF83">
    <property type="entry name" value="SYNTAXIN-16"/>
    <property type="match status" value="1"/>
</dbReference>
<dbReference type="GO" id="GO:0048278">
    <property type="term" value="P:vesicle docking"/>
    <property type="evidence" value="ECO:0007669"/>
    <property type="project" value="TreeGrafter"/>
</dbReference>
<dbReference type="PROSITE" id="PS00914">
    <property type="entry name" value="SYNTAXIN"/>
    <property type="match status" value="1"/>
</dbReference>
<dbReference type="InterPro" id="IPR006012">
    <property type="entry name" value="Syntaxin/epimorphin_CS"/>
</dbReference>
<dbReference type="GO" id="GO:0005484">
    <property type="term" value="F:SNAP receptor activity"/>
    <property type="evidence" value="ECO:0007669"/>
    <property type="project" value="InterPro"/>
</dbReference>
<name>A0A0A9YXS5_LYGHE</name>
<evidence type="ECO:0000256" key="6">
    <source>
        <dbReference type="ARBA" id="ARBA00022989"/>
    </source>
</evidence>
<dbReference type="EMBL" id="GBHO01007190">
    <property type="protein sequence ID" value="JAG36414.1"/>
    <property type="molecule type" value="Transcribed_RNA"/>
</dbReference>
<gene>
    <name evidence="13" type="primary">SYP41_0</name>
    <name evidence="12" type="synonym">SYP41_1</name>
    <name evidence="13" type="ORF">CM83_25197</name>
    <name evidence="12" type="ORF">CM83_25215</name>
    <name evidence="14" type="ORF">g.34299</name>
</gene>
<evidence type="ECO:0000256" key="9">
    <source>
        <dbReference type="ARBA" id="ARBA00023136"/>
    </source>
</evidence>
<keyword evidence="8" id="KW-0175">Coiled coil</keyword>
<protein>
    <submittedName>
        <fullName evidence="13">Syntaxin-41</fullName>
    </submittedName>
</protein>
<evidence type="ECO:0000256" key="2">
    <source>
        <dbReference type="ARBA" id="ARBA00009063"/>
    </source>
</evidence>
<dbReference type="PANTHER" id="PTHR19957">
    <property type="entry name" value="SYNTAXIN"/>
    <property type="match status" value="1"/>
</dbReference>
<dbReference type="GO" id="GO:0000149">
    <property type="term" value="F:SNARE binding"/>
    <property type="evidence" value="ECO:0007669"/>
    <property type="project" value="TreeGrafter"/>
</dbReference>
<evidence type="ECO:0000259" key="11">
    <source>
        <dbReference type="PROSITE" id="PS50192"/>
    </source>
</evidence>
<comment type="subcellular location">
    <subcellularLocation>
        <location evidence="1">Golgi apparatus membrane</location>
        <topology evidence="1">Single-pass type IV membrane protein</topology>
    </subcellularLocation>
</comment>
<evidence type="ECO:0000313" key="14">
    <source>
        <dbReference type="EMBL" id="JAP97303.1"/>
    </source>
</evidence>
<evidence type="ECO:0000256" key="8">
    <source>
        <dbReference type="ARBA" id="ARBA00023054"/>
    </source>
</evidence>
<dbReference type="SMART" id="SM00397">
    <property type="entry name" value="t_SNARE"/>
    <property type="match status" value="1"/>
</dbReference>
<dbReference type="Pfam" id="PF05739">
    <property type="entry name" value="SNARE"/>
    <property type="match status" value="1"/>
</dbReference>
<reference evidence="13" key="1">
    <citation type="journal article" date="2014" name="PLoS ONE">
        <title>Transcriptome-Based Identification of ABC Transporters in the Western Tarnished Plant Bug Lygus hesperus.</title>
        <authorList>
            <person name="Hull J.J."/>
            <person name="Chaney K."/>
            <person name="Geib S.M."/>
            <person name="Fabrick J.A."/>
            <person name="Brent C.S."/>
            <person name="Walsh D."/>
            <person name="Lavine L.C."/>
        </authorList>
    </citation>
    <scope>NUCLEOTIDE SEQUENCE</scope>
</reference>
<keyword evidence="6 10" id="KW-1133">Transmembrane helix</keyword>
<dbReference type="AlphaFoldDB" id="A0A0A9YXS5"/>
<dbReference type="InterPro" id="IPR000727">
    <property type="entry name" value="T_SNARE_dom"/>
</dbReference>
<evidence type="ECO:0000256" key="5">
    <source>
        <dbReference type="ARBA" id="ARBA00022927"/>
    </source>
</evidence>
<dbReference type="SUPFAM" id="SSF47661">
    <property type="entry name" value="t-snare proteins"/>
    <property type="match status" value="1"/>
</dbReference>